<feature type="domain" description="Integrase zinc-binding" evidence="1">
    <location>
        <begin position="64"/>
        <end position="116"/>
    </location>
</feature>
<dbReference type="EMBL" id="CACRXK020003377">
    <property type="protein sequence ID" value="CAB3998518.1"/>
    <property type="molecule type" value="Genomic_DNA"/>
</dbReference>
<name>A0A7D9E082_PARCT</name>
<evidence type="ECO:0000313" key="3">
    <source>
        <dbReference type="EMBL" id="CAB3998518.1"/>
    </source>
</evidence>
<dbReference type="PANTHER" id="PTHR47331">
    <property type="entry name" value="PHD-TYPE DOMAIN-CONTAINING PROTEIN"/>
    <property type="match status" value="1"/>
</dbReference>
<evidence type="ECO:0000259" key="2">
    <source>
        <dbReference type="Pfam" id="PF18701"/>
    </source>
</evidence>
<keyword evidence="4" id="KW-1185">Reference proteome</keyword>
<reference evidence="3" key="1">
    <citation type="submission" date="2020-04" db="EMBL/GenBank/DDBJ databases">
        <authorList>
            <person name="Alioto T."/>
            <person name="Alioto T."/>
            <person name="Gomez Garrido J."/>
        </authorList>
    </citation>
    <scope>NUCLEOTIDE SEQUENCE</scope>
    <source>
        <strain evidence="3">A484AB</strain>
    </source>
</reference>
<dbReference type="PANTHER" id="PTHR47331:SF2">
    <property type="match status" value="1"/>
</dbReference>
<evidence type="ECO:0000313" key="4">
    <source>
        <dbReference type="Proteomes" id="UP001152795"/>
    </source>
</evidence>
<dbReference type="Pfam" id="PF17921">
    <property type="entry name" value="Integrase_H2C2"/>
    <property type="match status" value="1"/>
</dbReference>
<proteinExistence type="predicted"/>
<dbReference type="OrthoDB" id="5986873at2759"/>
<accession>A0A7D9E082</accession>
<feature type="domain" description="DUF5641" evidence="2">
    <location>
        <begin position="158"/>
        <end position="234"/>
    </location>
</feature>
<gene>
    <name evidence="3" type="ORF">PACLA_8A081848</name>
</gene>
<dbReference type="Pfam" id="PF18701">
    <property type="entry name" value="DUF5641"/>
    <property type="match status" value="1"/>
</dbReference>
<dbReference type="Proteomes" id="UP001152795">
    <property type="component" value="Unassembled WGS sequence"/>
</dbReference>
<evidence type="ECO:0000259" key="1">
    <source>
        <dbReference type="Pfam" id="PF17921"/>
    </source>
</evidence>
<dbReference type="InterPro" id="IPR040676">
    <property type="entry name" value="DUF5641"/>
</dbReference>
<dbReference type="AlphaFoldDB" id="A0A7D9E082"/>
<dbReference type="InterPro" id="IPR041588">
    <property type="entry name" value="Integrase_H2C2"/>
</dbReference>
<dbReference type="Gene3D" id="1.10.340.70">
    <property type="match status" value="1"/>
</dbReference>
<sequence length="242" mass="27808">MLQAEELWLKDVQFQLTSKAKTRKLEREFGLYRNERGISRCEGRLKNAELTTTEKHPAILDAEHSVTSLIVTDSHERVKHNGVKETLTEIRSKFWIVRGRQYVRKLIHECAVCRRQEGIAYKPTDPPALPVFRITKDHPFTYTGVDFAGPLYVKQMNAVAMQKKTTRQKGNCIKIGDVVVIQERNVRRVKWKLGSIEELIEVKDGAIRGAVVRKLTNKGGKCTEIRRPIQKLYPVELSEGDE</sequence>
<comment type="caution">
    <text evidence="3">The sequence shown here is derived from an EMBL/GenBank/DDBJ whole genome shotgun (WGS) entry which is preliminary data.</text>
</comment>
<organism evidence="3 4">
    <name type="scientific">Paramuricea clavata</name>
    <name type="common">Red gorgonian</name>
    <name type="synonym">Violescent sea-whip</name>
    <dbReference type="NCBI Taxonomy" id="317549"/>
    <lineage>
        <taxon>Eukaryota</taxon>
        <taxon>Metazoa</taxon>
        <taxon>Cnidaria</taxon>
        <taxon>Anthozoa</taxon>
        <taxon>Octocorallia</taxon>
        <taxon>Malacalcyonacea</taxon>
        <taxon>Plexauridae</taxon>
        <taxon>Paramuricea</taxon>
    </lineage>
</organism>
<protein>
    <submittedName>
        <fullName evidence="3">Uncharacterized protein</fullName>
    </submittedName>
</protein>